<dbReference type="AlphaFoldDB" id="A0A9W7KPG9"/>
<dbReference type="InterPro" id="IPR002821">
    <property type="entry name" value="Hydantoinase_A"/>
</dbReference>
<dbReference type="InterPro" id="IPR043129">
    <property type="entry name" value="ATPase_NBD"/>
</dbReference>
<gene>
    <name evidence="2" type="ORF">DS843_25730</name>
</gene>
<keyword evidence="3" id="KW-1185">Reference proteome</keyword>
<feature type="domain" description="Hydantoinase A/oxoprolinase" evidence="1">
    <location>
        <begin position="60"/>
        <end position="308"/>
    </location>
</feature>
<evidence type="ECO:0000313" key="2">
    <source>
        <dbReference type="EMBL" id="KAA0676916.1"/>
    </source>
</evidence>
<evidence type="ECO:0000313" key="3">
    <source>
        <dbReference type="Proteomes" id="UP000480854"/>
    </source>
</evidence>
<proteinExistence type="predicted"/>
<reference evidence="2 3" key="1">
    <citation type="submission" date="2018-07" db="EMBL/GenBank/DDBJ databases">
        <title>Genome sequence of Azospirillum sp. ATCC 49961.</title>
        <authorList>
            <person name="Sant'Anna F.H."/>
            <person name="Baldani J.I."/>
            <person name="Zilli J.E."/>
            <person name="Reis V.M."/>
            <person name="Hartmann A."/>
            <person name="Cruz L."/>
            <person name="de Souza E.M."/>
            <person name="de Oliveira Pedrosa F."/>
            <person name="Passaglia L.M.P."/>
        </authorList>
    </citation>
    <scope>NUCLEOTIDE SEQUENCE [LARGE SCALE GENOMIC DNA]</scope>
    <source>
        <strain evidence="2 3">ATCC 49961</strain>
    </source>
</reference>
<dbReference type="RefSeq" id="WP_149471686.1">
    <property type="nucleotide sequence ID" value="NZ_QOKW01000029.1"/>
</dbReference>
<name>A0A9W7KPG9_9PROT</name>
<dbReference type="EMBL" id="QOKW01000029">
    <property type="protein sequence ID" value="KAA0676916.1"/>
    <property type="molecule type" value="Genomic_DNA"/>
</dbReference>
<sequence length="348" mass="36767">MESGGLIGLDIGGAHLKAALFDEAGTLRDLGQWPCPLWQGLDRLEAAVGAVLAQWGLPRRAAATMTGELADLFDDRADGVRRIAVAMRSALPAASLTLFAGPRGLVPAEAVPDCAGAVASANWYATALVAAGAGDGLLLDVGSTTTDIVPLVGGGPRHAGYSDAERLESGELVYTGIVRTPVMAVARAVPHNGRWRTLMAELFATMADVHRLTRTLPEGADQHPTADGRDHGIEASARRLLRMVGDDLEPGGLPAACRLARHLAERQLRQIEDALDQVLSRDLAADSPPLVGAGVGRLLVKRLAERRGTAYRDFEAHLPVAPDLRERAGWYAPAVSVGWLALHHAPFS</sequence>
<dbReference type="OrthoDB" id="1792672at2"/>
<protein>
    <submittedName>
        <fullName evidence="2">S-layer protein</fullName>
    </submittedName>
</protein>
<dbReference type="Proteomes" id="UP000480854">
    <property type="component" value="Unassembled WGS sequence"/>
</dbReference>
<dbReference type="InterPro" id="IPR002756">
    <property type="entry name" value="MfnF"/>
</dbReference>
<dbReference type="Gene3D" id="3.30.420.190">
    <property type="entry name" value="conserved archaeal protein q6m145"/>
    <property type="match status" value="1"/>
</dbReference>
<dbReference type="GO" id="GO:0016787">
    <property type="term" value="F:hydrolase activity"/>
    <property type="evidence" value="ECO:0007669"/>
    <property type="project" value="InterPro"/>
</dbReference>
<dbReference type="SUPFAM" id="SSF53067">
    <property type="entry name" value="Actin-like ATPase domain"/>
    <property type="match status" value="1"/>
</dbReference>
<comment type="caution">
    <text evidence="2">The sequence shown here is derived from an EMBL/GenBank/DDBJ whole genome shotgun (WGS) entry which is preliminary data.</text>
</comment>
<organism evidence="2 3">
    <name type="scientific">Roseomonas genomospecies 6</name>
    <dbReference type="NCBI Taxonomy" id="214106"/>
    <lineage>
        <taxon>Bacteria</taxon>
        <taxon>Pseudomonadati</taxon>
        <taxon>Pseudomonadota</taxon>
        <taxon>Alphaproteobacteria</taxon>
        <taxon>Acetobacterales</taxon>
        <taxon>Roseomonadaceae</taxon>
        <taxon>Roseomonas</taxon>
    </lineage>
</organism>
<dbReference type="Gene3D" id="3.30.420.40">
    <property type="match status" value="1"/>
</dbReference>
<dbReference type="NCBIfam" id="TIGR03123">
    <property type="entry name" value="one_C_unchar_1"/>
    <property type="match status" value="1"/>
</dbReference>
<dbReference type="Pfam" id="PF01968">
    <property type="entry name" value="Hydantoinase_A"/>
    <property type="match status" value="1"/>
</dbReference>
<evidence type="ECO:0000259" key="1">
    <source>
        <dbReference type="Pfam" id="PF01968"/>
    </source>
</evidence>
<accession>A0A9W7KPG9</accession>